<proteinExistence type="predicted"/>
<dbReference type="Proteomes" id="UP000294746">
    <property type="component" value="Unassembled WGS sequence"/>
</dbReference>
<name>A0A4R2RZV8_9BACL</name>
<evidence type="ECO:0000313" key="2">
    <source>
        <dbReference type="EMBL" id="TCP65561.1"/>
    </source>
</evidence>
<feature type="transmembrane region" description="Helical" evidence="1">
    <location>
        <begin position="20"/>
        <end position="40"/>
    </location>
</feature>
<gene>
    <name evidence="2" type="ORF">EDD57_13244</name>
</gene>
<protein>
    <submittedName>
        <fullName evidence="2">Uncharacterized protein</fullName>
    </submittedName>
</protein>
<reference evidence="2 3" key="1">
    <citation type="submission" date="2019-03" db="EMBL/GenBank/DDBJ databases">
        <title>Genomic Encyclopedia of Type Strains, Phase IV (KMG-IV): sequencing the most valuable type-strain genomes for metagenomic binning, comparative biology and taxonomic classification.</title>
        <authorList>
            <person name="Goeker M."/>
        </authorList>
    </citation>
    <scope>NUCLEOTIDE SEQUENCE [LARGE SCALE GENOMIC DNA]</scope>
    <source>
        <strain evidence="2 3">DSM 46831</strain>
    </source>
</reference>
<evidence type="ECO:0000256" key="1">
    <source>
        <dbReference type="SAM" id="Phobius"/>
    </source>
</evidence>
<evidence type="ECO:0000313" key="3">
    <source>
        <dbReference type="Proteomes" id="UP000294746"/>
    </source>
</evidence>
<keyword evidence="1" id="KW-0472">Membrane</keyword>
<keyword evidence="1" id="KW-1133">Transmembrane helix</keyword>
<dbReference type="RefSeq" id="WP_165873765.1">
    <property type="nucleotide sequence ID" value="NZ_SLXV01000032.1"/>
</dbReference>
<organism evidence="2 3">
    <name type="scientific">Baia soyae</name>
    <dbReference type="NCBI Taxonomy" id="1544746"/>
    <lineage>
        <taxon>Bacteria</taxon>
        <taxon>Bacillati</taxon>
        <taxon>Bacillota</taxon>
        <taxon>Bacilli</taxon>
        <taxon>Bacillales</taxon>
        <taxon>Thermoactinomycetaceae</taxon>
        <taxon>Baia</taxon>
    </lineage>
</organism>
<dbReference type="EMBL" id="SLXV01000032">
    <property type="protein sequence ID" value="TCP65561.1"/>
    <property type="molecule type" value="Genomic_DNA"/>
</dbReference>
<keyword evidence="3" id="KW-1185">Reference proteome</keyword>
<sequence length="45" mass="4877">MSESQVVIGIPGRWEDRSALVKAVGTFSLLTFLSTVRILLVSQGN</sequence>
<comment type="caution">
    <text evidence="2">The sequence shown here is derived from an EMBL/GenBank/DDBJ whole genome shotgun (WGS) entry which is preliminary data.</text>
</comment>
<dbReference type="AlphaFoldDB" id="A0A4R2RZV8"/>
<accession>A0A4R2RZV8</accession>
<keyword evidence="1" id="KW-0812">Transmembrane</keyword>